<dbReference type="InterPro" id="IPR000119">
    <property type="entry name" value="Hist_DNA-bd"/>
</dbReference>
<accession>D3PDI7</accession>
<protein>
    <recommendedName>
        <fullName evidence="2">Integration host factor subunit alpha</fullName>
    </recommendedName>
</protein>
<dbReference type="EMBL" id="AP011529">
    <property type="protein sequence ID" value="BAI80660.1"/>
    <property type="molecule type" value="Genomic_DNA"/>
</dbReference>
<dbReference type="HOGENOM" id="CLU_105066_1_1_0"/>
<dbReference type="Pfam" id="PF00216">
    <property type="entry name" value="Bac_DNA_binding"/>
    <property type="match status" value="1"/>
</dbReference>
<sequence>MTKADIVEKIYNQLGITKKDIANVVDMVFTTMREEILSGNSVKVSGFGNFEVKVRGRRVGRNPKTGEEVIIPPRYVVSFKPSNLFKEEVNA</sequence>
<evidence type="ECO:0000256" key="6">
    <source>
        <dbReference type="ARBA" id="ARBA00023163"/>
    </source>
</evidence>
<gene>
    <name evidence="9" type="ordered locus">DEFDS_1191</name>
</gene>
<dbReference type="Gene3D" id="4.10.520.10">
    <property type="entry name" value="IHF-like DNA-binding proteins"/>
    <property type="match status" value="1"/>
</dbReference>
<dbReference type="PRINTS" id="PR01727">
    <property type="entry name" value="DNABINDINGHU"/>
</dbReference>
<dbReference type="OrthoDB" id="9799835at2"/>
<dbReference type="PANTHER" id="PTHR33175">
    <property type="entry name" value="DNA-BINDING PROTEIN HU"/>
    <property type="match status" value="1"/>
</dbReference>
<evidence type="ECO:0000256" key="4">
    <source>
        <dbReference type="ARBA" id="ARBA00023015"/>
    </source>
</evidence>
<keyword evidence="10" id="KW-1185">Reference proteome</keyword>
<keyword evidence="5" id="KW-0238">DNA-binding</keyword>
<dbReference type="SUPFAM" id="SSF47729">
    <property type="entry name" value="IHF-like DNA-binding proteins"/>
    <property type="match status" value="1"/>
</dbReference>
<dbReference type="CDD" id="cd13835">
    <property type="entry name" value="IHF_A"/>
    <property type="match status" value="1"/>
</dbReference>
<dbReference type="SMART" id="SM00411">
    <property type="entry name" value="BHL"/>
    <property type="match status" value="1"/>
</dbReference>
<dbReference type="RefSeq" id="WP_013007907.1">
    <property type="nucleotide sequence ID" value="NC_013939.1"/>
</dbReference>
<dbReference type="GO" id="GO:0003677">
    <property type="term" value="F:DNA binding"/>
    <property type="evidence" value="ECO:0007669"/>
    <property type="project" value="UniProtKB-KW"/>
</dbReference>
<dbReference type="InterPro" id="IPR020816">
    <property type="entry name" value="Histone-like_DNA-bd_CS"/>
</dbReference>
<dbReference type="GO" id="GO:0009893">
    <property type="term" value="P:positive regulation of metabolic process"/>
    <property type="evidence" value="ECO:0007669"/>
    <property type="project" value="UniProtKB-ARBA"/>
</dbReference>
<dbReference type="AlphaFoldDB" id="D3PDI7"/>
<evidence type="ECO:0000256" key="3">
    <source>
        <dbReference type="ARBA" id="ARBA00022845"/>
    </source>
</evidence>
<evidence type="ECO:0000256" key="8">
    <source>
        <dbReference type="RuleBase" id="RU003939"/>
    </source>
</evidence>
<evidence type="ECO:0000313" key="9">
    <source>
        <dbReference type="EMBL" id="BAI80660.1"/>
    </source>
</evidence>
<dbReference type="eggNOG" id="COG0776">
    <property type="taxonomic scope" value="Bacteria"/>
</dbReference>
<keyword evidence="4" id="KW-0805">Transcription regulation</keyword>
<dbReference type="STRING" id="639282.DEFDS_1191"/>
<dbReference type="PANTHER" id="PTHR33175:SF2">
    <property type="entry name" value="INTEGRATION HOST FACTOR SUBUNIT ALPHA"/>
    <property type="match status" value="1"/>
</dbReference>
<dbReference type="GO" id="GO:0005829">
    <property type="term" value="C:cytosol"/>
    <property type="evidence" value="ECO:0007669"/>
    <property type="project" value="TreeGrafter"/>
</dbReference>
<proteinExistence type="inferred from homology"/>
<keyword evidence="6" id="KW-0804">Transcription</keyword>
<evidence type="ECO:0000256" key="2">
    <source>
        <dbReference type="ARBA" id="ARBA00018329"/>
    </source>
</evidence>
<comment type="similarity">
    <text evidence="1 8">Belongs to the bacterial histone-like protein family.</text>
</comment>
<dbReference type="InterPro" id="IPR005684">
    <property type="entry name" value="IHF_alpha"/>
</dbReference>
<evidence type="ECO:0000256" key="7">
    <source>
        <dbReference type="ARBA" id="ARBA00023172"/>
    </source>
</evidence>
<dbReference type="GO" id="GO:0030527">
    <property type="term" value="F:structural constituent of chromatin"/>
    <property type="evidence" value="ECO:0007669"/>
    <property type="project" value="InterPro"/>
</dbReference>
<name>D3PDI7_DEFDS</name>
<keyword evidence="7" id="KW-0233">DNA recombination</keyword>
<dbReference type="InterPro" id="IPR010992">
    <property type="entry name" value="IHF-like_DNA-bd_dom_sf"/>
</dbReference>
<reference evidence="9 10" key="1">
    <citation type="journal article" date="2010" name="DNA Res.">
        <title>Bacterial lifestyle in a deep-sea hydrothermal vent chimney revealed by the genome sequence of the thermophilic bacterium Deferribacter desulfuricans SSM1.</title>
        <authorList>
            <person name="Takaki Y."/>
            <person name="Shimamura S."/>
            <person name="Nakagawa S."/>
            <person name="Fukuhara Y."/>
            <person name="Horikawa H."/>
            <person name="Ankai A."/>
            <person name="Harada T."/>
            <person name="Hosoyama A."/>
            <person name="Oguchi A."/>
            <person name="Fukui S."/>
            <person name="Fujita N."/>
            <person name="Takami H."/>
            <person name="Takai K."/>
        </authorList>
    </citation>
    <scope>NUCLEOTIDE SEQUENCE [LARGE SCALE GENOMIC DNA]</scope>
    <source>
        <strain evidence="10">DSM 14783 / JCM 11476 / NBRC 101012 / SSM1</strain>
    </source>
</reference>
<dbReference type="GO" id="GO:0006355">
    <property type="term" value="P:regulation of DNA-templated transcription"/>
    <property type="evidence" value="ECO:0007669"/>
    <property type="project" value="InterPro"/>
</dbReference>
<keyword evidence="3" id="KW-0810">Translation regulation</keyword>
<evidence type="ECO:0000256" key="1">
    <source>
        <dbReference type="ARBA" id="ARBA00010529"/>
    </source>
</evidence>
<dbReference type="PROSITE" id="PS00045">
    <property type="entry name" value="HISTONE_LIKE"/>
    <property type="match status" value="1"/>
</dbReference>
<dbReference type="KEGG" id="ddf:DEFDS_1191"/>
<dbReference type="GO" id="GO:0006417">
    <property type="term" value="P:regulation of translation"/>
    <property type="evidence" value="ECO:0007669"/>
    <property type="project" value="UniProtKB-KW"/>
</dbReference>
<dbReference type="Proteomes" id="UP000001520">
    <property type="component" value="Chromosome"/>
</dbReference>
<dbReference type="GO" id="GO:0006310">
    <property type="term" value="P:DNA recombination"/>
    <property type="evidence" value="ECO:0007669"/>
    <property type="project" value="UniProtKB-KW"/>
</dbReference>
<evidence type="ECO:0000313" key="10">
    <source>
        <dbReference type="Proteomes" id="UP000001520"/>
    </source>
</evidence>
<evidence type="ECO:0000256" key="5">
    <source>
        <dbReference type="ARBA" id="ARBA00023125"/>
    </source>
</evidence>
<organism evidence="9 10">
    <name type="scientific">Deferribacter desulfuricans (strain DSM 14783 / JCM 11476 / NBRC 101012 / SSM1)</name>
    <dbReference type="NCBI Taxonomy" id="639282"/>
    <lineage>
        <taxon>Bacteria</taxon>
        <taxon>Pseudomonadati</taxon>
        <taxon>Deferribacterota</taxon>
        <taxon>Deferribacteres</taxon>
        <taxon>Deferribacterales</taxon>
        <taxon>Deferribacteraceae</taxon>
        <taxon>Deferribacter</taxon>
    </lineage>
</organism>